<evidence type="ECO:0000313" key="2">
    <source>
        <dbReference type="EMBL" id="MPC08714.1"/>
    </source>
</evidence>
<keyword evidence="1" id="KW-0812">Transmembrane</keyword>
<evidence type="ECO:0000313" key="3">
    <source>
        <dbReference type="Proteomes" id="UP000324222"/>
    </source>
</evidence>
<accession>A0A5B7CJ22</accession>
<keyword evidence="1" id="KW-1133">Transmembrane helix</keyword>
<comment type="caution">
    <text evidence="2">The sequence shown here is derived from an EMBL/GenBank/DDBJ whole genome shotgun (WGS) entry which is preliminary data.</text>
</comment>
<organism evidence="2 3">
    <name type="scientific">Portunus trituberculatus</name>
    <name type="common">Swimming crab</name>
    <name type="synonym">Neptunus trituberculatus</name>
    <dbReference type="NCBI Taxonomy" id="210409"/>
    <lineage>
        <taxon>Eukaryota</taxon>
        <taxon>Metazoa</taxon>
        <taxon>Ecdysozoa</taxon>
        <taxon>Arthropoda</taxon>
        <taxon>Crustacea</taxon>
        <taxon>Multicrustacea</taxon>
        <taxon>Malacostraca</taxon>
        <taxon>Eumalacostraca</taxon>
        <taxon>Eucarida</taxon>
        <taxon>Decapoda</taxon>
        <taxon>Pleocyemata</taxon>
        <taxon>Brachyura</taxon>
        <taxon>Eubrachyura</taxon>
        <taxon>Portunoidea</taxon>
        <taxon>Portunidae</taxon>
        <taxon>Portuninae</taxon>
        <taxon>Portunus</taxon>
    </lineage>
</organism>
<feature type="transmembrane region" description="Helical" evidence="1">
    <location>
        <begin position="29"/>
        <end position="49"/>
    </location>
</feature>
<protein>
    <submittedName>
        <fullName evidence="2">Uncharacterized protein</fullName>
    </submittedName>
</protein>
<keyword evidence="3" id="KW-1185">Reference proteome</keyword>
<dbReference type="EMBL" id="VSRR010000041">
    <property type="protein sequence ID" value="MPC08714.1"/>
    <property type="molecule type" value="Genomic_DNA"/>
</dbReference>
<sequence>MPNDATTVNVKGRNQTQPVPSCVGSAASYSWGVTCLLLQLGTLSSSLALNQPKQRARQHQQQALLAKHYTTPACVPVWELFFSSQPEFSRQAGWSCRGVDALHNKNIT</sequence>
<evidence type="ECO:0000256" key="1">
    <source>
        <dbReference type="SAM" id="Phobius"/>
    </source>
</evidence>
<reference evidence="2 3" key="1">
    <citation type="submission" date="2019-05" db="EMBL/GenBank/DDBJ databases">
        <title>Another draft genome of Portunus trituberculatus and its Hox gene families provides insights of decapod evolution.</title>
        <authorList>
            <person name="Jeong J.-H."/>
            <person name="Song I."/>
            <person name="Kim S."/>
            <person name="Choi T."/>
            <person name="Kim D."/>
            <person name="Ryu S."/>
            <person name="Kim W."/>
        </authorList>
    </citation>
    <scope>NUCLEOTIDE SEQUENCE [LARGE SCALE GENOMIC DNA]</scope>
    <source>
        <tissue evidence="2">Muscle</tissue>
    </source>
</reference>
<name>A0A5B7CJ22_PORTR</name>
<dbReference type="AlphaFoldDB" id="A0A5B7CJ22"/>
<keyword evidence="1" id="KW-0472">Membrane</keyword>
<dbReference type="Proteomes" id="UP000324222">
    <property type="component" value="Unassembled WGS sequence"/>
</dbReference>
<proteinExistence type="predicted"/>
<gene>
    <name evidence="2" type="ORF">E2C01_001308</name>
</gene>